<dbReference type="Proteomes" id="UP000269154">
    <property type="component" value="Unassembled WGS sequence"/>
</dbReference>
<comment type="caution">
    <text evidence="4">The sequence shown here is derived from an EMBL/GenBank/DDBJ whole genome shotgun (WGS) entry which is preliminary data.</text>
</comment>
<keyword evidence="2 3" id="KW-0802">TPR repeat</keyword>
<dbReference type="PROSITE" id="PS50005">
    <property type="entry name" value="TPR"/>
    <property type="match status" value="1"/>
</dbReference>
<dbReference type="InterPro" id="IPR011990">
    <property type="entry name" value="TPR-like_helical_dom_sf"/>
</dbReference>
<protein>
    <submittedName>
        <fullName evidence="4">Tetratricopeptide repeat protein</fullName>
    </submittedName>
</protein>
<dbReference type="EMBL" id="RCBY01000044">
    <property type="protein sequence ID" value="RQH45711.1"/>
    <property type="molecule type" value="Genomic_DNA"/>
</dbReference>
<dbReference type="Gene3D" id="1.25.40.10">
    <property type="entry name" value="Tetratricopeptide repeat domain"/>
    <property type="match status" value="2"/>
</dbReference>
<evidence type="ECO:0000313" key="4">
    <source>
        <dbReference type="EMBL" id="RQH45711.1"/>
    </source>
</evidence>
<gene>
    <name evidence="4" type="ORF">D5R40_10370</name>
</gene>
<proteinExistence type="predicted"/>
<evidence type="ECO:0000313" key="5">
    <source>
        <dbReference type="Proteomes" id="UP000269154"/>
    </source>
</evidence>
<dbReference type="SMART" id="SM00028">
    <property type="entry name" value="TPR"/>
    <property type="match status" value="5"/>
</dbReference>
<dbReference type="SUPFAM" id="SSF48452">
    <property type="entry name" value="TPR-like"/>
    <property type="match status" value="1"/>
</dbReference>
<dbReference type="Pfam" id="PF13424">
    <property type="entry name" value="TPR_12"/>
    <property type="match status" value="2"/>
</dbReference>
<keyword evidence="5" id="KW-1185">Reference proteome</keyword>
<organism evidence="4 5">
    <name type="scientific">Okeania hirsuta</name>
    <dbReference type="NCBI Taxonomy" id="1458930"/>
    <lineage>
        <taxon>Bacteria</taxon>
        <taxon>Bacillati</taxon>
        <taxon>Cyanobacteriota</taxon>
        <taxon>Cyanophyceae</taxon>
        <taxon>Oscillatoriophycideae</taxon>
        <taxon>Oscillatoriales</taxon>
        <taxon>Microcoleaceae</taxon>
        <taxon>Okeania</taxon>
    </lineage>
</organism>
<accession>A0A3N6QCQ4</accession>
<evidence type="ECO:0000256" key="1">
    <source>
        <dbReference type="ARBA" id="ARBA00022737"/>
    </source>
</evidence>
<sequence>MRNRVVYNRKITSIVLEELLIVSTAIYSAELKQLSQTGDRLFDLGQFETALNTFQEALKIVLTSEQQINILNRIGLVYRRLEKYDCALKYLNLALQLAQEIGDQNRVVMILNDIGETYCLSIEYTSALRYYAQALEIAQDFCNLLGMGIILNHLGEIYNLLGLFEQTLNCCQKSLEIFHKLERKSELDKLACQTNIATALYNIGEAYLWIGRYTQAKEILELTLAIRQKICKVTLNKFSQTTDSLDKNILHNNYLNSKKLSQTNQLLQQEKICFSQSIISQYRAELANTMNLIEKVYCHIGQQQKAEKYRQEKLEIWESCGEKSVIYNTYILPFYLRFPCHYA</sequence>
<dbReference type="InterPro" id="IPR019734">
    <property type="entry name" value="TPR_rpt"/>
</dbReference>
<dbReference type="PANTHER" id="PTHR45641">
    <property type="entry name" value="TETRATRICOPEPTIDE REPEAT PROTEIN (AFU_ORTHOLOGUE AFUA_6G03870)"/>
    <property type="match status" value="1"/>
</dbReference>
<dbReference type="AlphaFoldDB" id="A0A3N6QCQ4"/>
<keyword evidence="1" id="KW-0677">Repeat</keyword>
<dbReference type="PANTHER" id="PTHR45641:SF19">
    <property type="entry name" value="NEPHROCYSTIN-3"/>
    <property type="match status" value="1"/>
</dbReference>
<feature type="repeat" description="TPR" evidence="3">
    <location>
        <begin position="68"/>
        <end position="101"/>
    </location>
</feature>
<reference evidence="4 5" key="1">
    <citation type="journal article" date="2018" name="ACS Chem. Biol.">
        <title>Ketoreductase domain dysfunction expands chemodiversity: malyngamide biosynthesis in the cyanobacterium Okeania hirsuta.</title>
        <authorList>
            <person name="Moss N.A."/>
            <person name="Leao T."/>
            <person name="Rankin M."/>
            <person name="McCullough T.M."/>
            <person name="Qu P."/>
            <person name="Korobeynikov A."/>
            <person name="Smith J.L."/>
            <person name="Gerwick L."/>
            <person name="Gerwick W.H."/>
        </authorList>
    </citation>
    <scope>NUCLEOTIDE SEQUENCE [LARGE SCALE GENOMIC DNA]</scope>
    <source>
        <strain evidence="4 5">PAB10Feb10-1</strain>
    </source>
</reference>
<evidence type="ECO:0000256" key="2">
    <source>
        <dbReference type="ARBA" id="ARBA00022803"/>
    </source>
</evidence>
<evidence type="ECO:0000256" key="3">
    <source>
        <dbReference type="PROSITE-ProRule" id="PRU00339"/>
    </source>
</evidence>
<name>A0A3N6QCQ4_9CYAN</name>